<dbReference type="GO" id="GO:0016020">
    <property type="term" value="C:membrane"/>
    <property type="evidence" value="ECO:0007669"/>
    <property type="project" value="UniProtKB-SubCell"/>
</dbReference>
<keyword evidence="6 12" id="KW-0472">Membrane</keyword>
<keyword evidence="16" id="KW-1185">Reference proteome</keyword>
<feature type="region of interest" description="Disordered" evidence="11">
    <location>
        <begin position="491"/>
        <end position="518"/>
    </location>
</feature>
<dbReference type="Pfam" id="PF01453">
    <property type="entry name" value="B_lectin"/>
    <property type="match status" value="1"/>
</dbReference>
<evidence type="ECO:0000256" key="6">
    <source>
        <dbReference type="ARBA" id="ARBA00023136"/>
    </source>
</evidence>
<evidence type="ECO:0000256" key="10">
    <source>
        <dbReference type="ARBA" id="ARBA00048679"/>
    </source>
</evidence>
<keyword evidence="7" id="KW-1015">Disulfide bond</keyword>
<evidence type="ECO:0000256" key="4">
    <source>
        <dbReference type="ARBA" id="ARBA00022729"/>
    </source>
</evidence>
<gene>
    <name evidence="15" type="ORF">URODEC1_LOCUS15106</name>
</gene>
<evidence type="ECO:0000313" key="15">
    <source>
        <dbReference type="EMBL" id="CAL4911611.1"/>
    </source>
</evidence>
<dbReference type="Gene3D" id="2.90.10.10">
    <property type="entry name" value="Bulb-type lectin domain"/>
    <property type="match status" value="1"/>
</dbReference>
<dbReference type="InterPro" id="IPR003609">
    <property type="entry name" value="Pan_app"/>
</dbReference>
<dbReference type="CDD" id="cd01098">
    <property type="entry name" value="PAN_AP_plant"/>
    <property type="match status" value="1"/>
</dbReference>
<dbReference type="InterPro" id="IPR000858">
    <property type="entry name" value="S_locus_glycoprot_dom"/>
</dbReference>
<dbReference type="PANTHER" id="PTHR47974">
    <property type="entry name" value="OS07G0415500 PROTEIN"/>
    <property type="match status" value="1"/>
</dbReference>
<evidence type="ECO:0000256" key="2">
    <source>
        <dbReference type="ARBA" id="ARBA00012513"/>
    </source>
</evidence>
<dbReference type="PANTHER" id="PTHR47974:SF9">
    <property type="entry name" value="RECEPTOR-LIKE SERINE_THREONINE-PROTEIN KINASE"/>
    <property type="match status" value="1"/>
</dbReference>
<comment type="catalytic activity">
    <reaction evidence="9">
        <text>L-threonyl-[protein] + ATP = O-phospho-L-threonyl-[protein] + ADP + H(+)</text>
        <dbReference type="Rhea" id="RHEA:46608"/>
        <dbReference type="Rhea" id="RHEA-COMP:11060"/>
        <dbReference type="Rhea" id="RHEA-COMP:11605"/>
        <dbReference type="ChEBI" id="CHEBI:15378"/>
        <dbReference type="ChEBI" id="CHEBI:30013"/>
        <dbReference type="ChEBI" id="CHEBI:30616"/>
        <dbReference type="ChEBI" id="CHEBI:61977"/>
        <dbReference type="ChEBI" id="CHEBI:456216"/>
        <dbReference type="EC" id="2.7.11.1"/>
    </reaction>
</comment>
<reference evidence="15" key="1">
    <citation type="submission" date="2024-10" db="EMBL/GenBank/DDBJ databases">
        <authorList>
            <person name="Ryan C."/>
        </authorList>
    </citation>
    <scope>NUCLEOTIDE SEQUENCE [LARGE SCALE GENOMIC DNA]</scope>
</reference>
<evidence type="ECO:0000256" key="7">
    <source>
        <dbReference type="ARBA" id="ARBA00023157"/>
    </source>
</evidence>
<dbReference type="EMBL" id="OZ075122">
    <property type="protein sequence ID" value="CAL4911611.1"/>
    <property type="molecule type" value="Genomic_DNA"/>
</dbReference>
<evidence type="ECO:0000256" key="13">
    <source>
        <dbReference type="SAM" id="SignalP"/>
    </source>
</evidence>
<keyword evidence="5 12" id="KW-1133">Transmembrane helix</keyword>
<dbReference type="InterPro" id="IPR001480">
    <property type="entry name" value="Bulb-type_lectin_dom"/>
</dbReference>
<keyword evidence="3 12" id="KW-0812">Transmembrane</keyword>
<protein>
    <recommendedName>
        <fullName evidence="2">non-specific serine/threonine protein kinase</fullName>
        <ecNumber evidence="2">2.7.11.1</ecNumber>
    </recommendedName>
</protein>
<organism evidence="15 16">
    <name type="scientific">Urochloa decumbens</name>
    <dbReference type="NCBI Taxonomy" id="240449"/>
    <lineage>
        <taxon>Eukaryota</taxon>
        <taxon>Viridiplantae</taxon>
        <taxon>Streptophyta</taxon>
        <taxon>Embryophyta</taxon>
        <taxon>Tracheophyta</taxon>
        <taxon>Spermatophyta</taxon>
        <taxon>Magnoliopsida</taxon>
        <taxon>Liliopsida</taxon>
        <taxon>Poales</taxon>
        <taxon>Poaceae</taxon>
        <taxon>PACMAD clade</taxon>
        <taxon>Panicoideae</taxon>
        <taxon>Panicodae</taxon>
        <taxon>Paniceae</taxon>
        <taxon>Melinidinae</taxon>
        <taxon>Urochloa</taxon>
    </lineage>
</organism>
<evidence type="ECO:0000256" key="8">
    <source>
        <dbReference type="ARBA" id="ARBA00023170"/>
    </source>
</evidence>
<evidence type="ECO:0000256" key="5">
    <source>
        <dbReference type="ARBA" id="ARBA00022989"/>
    </source>
</evidence>
<dbReference type="EC" id="2.7.11.1" evidence="2"/>
<comment type="subcellular location">
    <subcellularLocation>
        <location evidence="1">Membrane</location>
        <topology evidence="1">Single-pass type I membrane protein</topology>
    </subcellularLocation>
</comment>
<evidence type="ECO:0000256" key="9">
    <source>
        <dbReference type="ARBA" id="ARBA00047899"/>
    </source>
</evidence>
<dbReference type="SMART" id="SM00108">
    <property type="entry name" value="B_lectin"/>
    <property type="match status" value="1"/>
</dbReference>
<proteinExistence type="predicted"/>
<evidence type="ECO:0000256" key="1">
    <source>
        <dbReference type="ARBA" id="ARBA00004479"/>
    </source>
</evidence>
<evidence type="ECO:0000313" key="16">
    <source>
        <dbReference type="Proteomes" id="UP001497457"/>
    </source>
</evidence>
<evidence type="ECO:0000256" key="11">
    <source>
        <dbReference type="SAM" id="MobiDB-lite"/>
    </source>
</evidence>
<name>A0ABC8WLZ0_9POAL</name>
<evidence type="ECO:0000256" key="12">
    <source>
        <dbReference type="SAM" id="Phobius"/>
    </source>
</evidence>
<dbReference type="PROSITE" id="PS50948">
    <property type="entry name" value="PAN"/>
    <property type="match status" value="1"/>
</dbReference>
<dbReference type="GO" id="GO:0051707">
    <property type="term" value="P:response to other organism"/>
    <property type="evidence" value="ECO:0007669"/>
    <property type="project" value="UniProtKB-ARBA"/>
</dbReference>
<keyword evidence="4 13" id="KW-0732">Signal</keyword>
<dbReference type="Pfam" id="PF00954">
    <property type="entry name" value="S_locus_glycop"/>
    <property type="match status" value="1"/>
</dbReference>
<comment type="catalytic activity">
    <reaction evidence="10">
        <text>L-seryl-[protein] + ATP = O-phospho-L-seryl-[protein] + ADP + H(+)</text>
        <dbReference type="Rhea" id="RHEA:17989"/>
        <dbReference type="Rhea" id="RHEA-COMP:9863"/>
        <dbReference type="Rhea" id="RHEA-COMP:11604"/>
        <dbReference type="ChEBI" id="CHEBI:15378"/>
        <dbReference type="ChEBI" id="CHEBI:29999"/>
        <dbReference type="ChEBI" id="CHEBI:30616"/>
        <dbReference type="ChEBI" id="CHEBI:83421"/>
        <dbReference type="ChEBI" id="CHEBI:456216"/>
        <dbReference type="EC" id="2.7.11.1"/>
    </reaction>
</comment>
<evidence type="ECO:0000256" key="3">
    <source>
        <dbReference type="ARBA" id="ARBA00022692"/>
    </source>
</evidence>
<dbReference type="GO" id="GO:0004674">
    <property type="term" value="F:protein serine/threonine kinase activity"/>
    <property type="evidence" value="ECO:0007669"/>
    <property type="project" value="UniProtKB-EC"/>
</dbReference>
<sequence length="518" mass="54941">MGRYKSDPAIAVAIAVLCVASSALTVAVGAKGEAELTTQLLNGFTATHTAGATAAFEPVLYAPNGVFAFGFLRVGSGSLDLAVVHLPSSFPLWRATPARLGDWSRPATLTFDSNLVLAGHDGGVLWQTLDTIGDVAVLLNSSNLVLRRYAKPVPAWQSFDNPSDTLVVDQNFTASSPPLISGNRRFALRLGKTFMALHMEFYGGRTVPVYWRHTALEAQPQNATEPSVYGRLDARGFFGLYVAAAAAGGVGGEEKVDVLSFDTFVQNLTGVFRRMTVEDDGNLHAYYWAAGGGGDKGEWVSDYRAIADRCDLPTSCGAYGLCVPGAAAAQCRCLDNSTSASASAPCGAEETADLCAAAGDGNQQQVEFDVVRQARVSVAYKEELPSETNTTAEECEAACAGNCSCWGAVHNGGSGYCYLMDFPVETMVYEADDRKVGYFKVRRLPAGTKRARMSPGVTAATAVLSLVLVGLAAAGACSGYRMWERRRRKRAGMEQELVPGPGPYKGLKSMGSSSNSFK</sequence>
<dbReference type="Pfam" id="PF00024">
    <property type="entry name" value="PAN_1"/>
    <property type="match status" value="1"/>
</dbReference>
<feature type="signal peptide" evidence="13">
    <location>
        <begin position="1"/>
        <end position="23"/>
    </location>
</feature>
<accession>A0ABC8WLZ0</accession>
<keyword evidence="8" id="KW-0675">Receptor</keyword>
<dbReference type="SUPFAM" id="SSF51110">
    <property type="entry name" value="alpha-D-mannose-specific plant lectins"/>
    <property type="match status" value="1"/>
</dbReference>
<dbReference type="InterPro" id="IPR036426">
    <property type="entry name" value="Bulb-type_lectin_dom_sf"/>
</dbReference>
<feature type="chain" id="PRO_5044803684" description="non-specific serine/threonine protein kinase" evidence="13">
    <location>
        <begin position="24"/>
        <end position="518"/>
    </location>
</feature>
<dbReference type="AlphaFoldDB" id="A0ABC8WLZ0"/>
<dbReference type="Proteomes" id="UP001497457">
    <property type="component" value="Chromosome 12b"/>
</dbReference>
<feature type="domain" description="Apple" evidence="14">
    <location>
        <begin position="355"/>
        <end position="443"/>
    </location>
</feature>
<feature type="transmembrane region" description="Helical" evidence="12">
    <location>
        <begin position="459"/>
        <end position="480"/>
    </location>
</feature>
<evidence type="ECO:0000259" key="14">
    <source>
        <dbReference type="PROSITE" id="PS50948"/>
    </source>
</evidence>